<name>A0A1T3FK75_ELIME</name>
<dbReference type="InterPro" id="IPR009057">
    <property type="entry name" value="Homeodomain-like_sf"/>
</dbReference>
<dbReference type="GO" id="GO:0043565">
    <property type="term" value="F:sequence-specific DNA binding"/>
    <property type="evidence" value="ECO:0007669"/>
    <property type="project" value="InterPro"/>
</dbReference>
<keyword evidence="2" id="KW-0238">DNA-binding</keyword>
<evidence type="ECO:0000313" key="6">
    <source>
        <dbReference type="Proteomes" id="UP000188947"/>
    </source>
</evidence>
<keyword evidence="1" id="KW-0805">Transcription regulation</keyword>
<dbReference type="GO" id="GO:0003700">
    <property type="term" value="F:DNA-binding transcription factor activity"/>
    <property type="evidence" value="ECO:0007669"/>
    <property type="project" value="InterPro"/>
</dbReference>
<evidence type="ECO:0000256" key="3">
    <source>
        <dbReference type="ARBA" id="ARBA00023163"/>
    </source>
</evidence>
<dbReference type="OrthoDB" id="799767at2"/>
<organism evidence="5 6">
    <name type="scientific">Elizabethkingia meningoseptica</name>
    <name type="common">Chryseobacterium meningosepticum</name>
    <dbReference type="NCBI Taxonomy" id="238"/>
    <lineage>
        <taxon>Bacteria</taxon>
        <taxon>Pseudomonadati</taxon>
        <taxon>Bacteroidota</taxon>
        <taxon>Flavobacteriia</taxon>
        <taxon>Flavobacteriales</taxon>
        <taxon>Weeksellaceae</taxon>
        <taxon>Elizabethkingia</taxon>
    </lineage>
</organism>
<evidence type="ECO:0000256" key="2">
    <source>
        <dbReference type="ARBA" id="ARBA00023125"/>
    </source>
</evidence>
<dbReference type="Proteomes" id="UP000188947">
    <property type="component" value="Unassembled WGS sequence"/>
</dbReference>
<dbReference type="PANTHER" id="PTHR47893:SF1">
    <property type="entry name" value="REGULATORY PROTEIN PCHR"/>
    <property type="match status" value="1"/>
</dbReference>
<dbReference type="InterPro" id="IPR020449">
    <property type="entry name" value="Tscrpt_reg_AraC-type_HTH"/>
</dbReference>
<dbReference type="PRINTS" id="PR00032">
    <property type="entry name" value="HTHARAC"/>
</dbReference>
<dbReference type="eggNOG" id="COG2207">
    <property type="taxonomic scope" value="Bacteria"/>
</dbReference>
<proteinExistence type="predicted"/>
<dbReference type="Pfam" id="PF12833">
    <property type="entry name" value="HTH_18"/>
    <property type="match status" value="1"/>
</dbReference>
<keyword evidence="6" id="KW-1185">Reference proteome</keyword>
<evidence type="ECO:0000256" key="1">
    <source>
        <dbReference type="ARBA" id="ARBA00023015"/>
    </source>
</evidence>
<dbReference type="STRING" id="238.BBD35_15555"/>
<evidence type="ECO:0000313" key="5">
    <source>
        <dbReference type="EMBL" id="OOH96015.1"/>
    </source>
</evidence>
<comment type="caution">
    <text evidence="5">The sequence shown here is derived from an EMBL/GenBank/DDBJ whole genome shotgun (WGS) entry which is preliminary data.</text>
</comment>
<dbReference type="Gene3D" id="1.10.10.60">
    <property type="entry name" value="Homeodomain-like"/>
    <property type="match status" value="2"/>
</dbReference>
<keyword evidence="3" id="KW-0804">Transcription</keyword>
<dbReference type="InterPro" id="IPR018060">
    <property type="entry name" value="HTH_AraC"/>
</dbReference>
<dbReference type="InterPro" id="IPR053142">
    <property type="entry name" value="PchR_regulatory_protein"/>
</dbReference>
<dbReference type="SMART" id="SM00342">
    <property type="entry name" value="HTH_ARAC"/>
    <property type="match status" value="1"/>
</dbReference>
<feature type="domain" description="HTH araC/xylS-type" evidence="4">
    <location>
        <begin position="228"/>
        <end position="326"/>
    </location>
</feature>
<sequence length="335" mass="39337">MIERENTIARQIMDFFGDHTPDYGHEIFTNDLGRFETFTLYKGDEFLVREYRSCYYENYVMEFITGKSEYIELSFFLGGADVIRDKVNGISGEFKLLHHYIYFTPGNADVEIYYEKGIFYKNLDIYVSKDYFHKLAETNPFLQEFIDKVDREQQGNLFPGGIPITPQMMGILLEIKKCEQEGIYREYFIKSRILSLLLLIFEFAKDQRHGVEAGSKISIARYDVQKLMQVREFIEHNLKSFYTIEQLSLKFGINEFKLKNGFKEMFGEGVFHYASKLRMKEALHLLKNSEYSIKEIAYQLGYASPSSFTVAFKNEVGVGPSYYRKNPKFSEETKD</sequence>
<dbReference type="RefSeq" id="WP_070905045.1">
    <property type="nucleotide sequence ID" value="NZ_CP016378.1"/>
</dbReference>
<gene>
    <name evidence="5" type="ORF">BMF97_06555</name>
</gene>
<reference evidence="5 6" key="1">
    <citation type="submission" date="2016-11" db="EMBL/GenBank/DDBJ databases">
        <title>Genome sequence and comparative genomic analysis of clinical strain Elizabethkingia meningoseptica 61421 PRCM.</title>
        <authorList>
            <person name="Wang M."/>
            <person name="Hu S."/>
            <person name="Cao L."/>
            <person name="Jiang T."/>
            <person name="Zhou Y."/>
            <person name="Ming D."/>
        </authorList>
    </citation>
    <scope>NUCLEOTIDE SEQUENCE [LARGE SCALE GENOMIC DNA]</scope>
    <source>
        <strain evidence="5 6">61421 PRCM</strain>
    </source>
</reference>
<accession>A0A1T3FK75</accession>
<dbReference type="SUPFAM" id="SSF46689">
    <property type="entry name" value="Homeodomain-like"/>
    <property type="match status" value="1"/>
</dbReference>
<protein>
    <submittedName>
        <fullName evidence="5">AraC family transcriptional regulator</fullName>
    </submittedName>
</protein>
<dbReference type="PROSITE" id="PS01124">
    <property type="entry name" value="HTH_ARAC_FAMILY_2"/>
    <property type="match status" value="1"/>
</dbReference>
<dbReference type="EMBL" id="MPOG01000008">
    <property type="protein sequence ID" value="OOH96015.1"/>
    <property type="molecule type" value="Genomic_DNA"/>
</dbReference>
<dbReference type="PANTHER" id="PTHR47893">
    <property type="entry name" value="REGULATORY PROTEIN PCHR"/>
    <property type="match status" value="1"/>
</dbReference>
<evidence type="ECO:0000259" key="4">
    <source>
        <dbReference type="PROSITE" id="PS01124"/>
    </source>
</evidence>
<dbReference type="AlphaFoldDB" id="A0A1T3FK75"/>